<protein>
    <submittedName>
        <fullName evidence="2">Uncharacterized protein</fullName>
    </submittedName>
</protein>
<evidence type="ECO:0000313" key="2">
    <source>
        <dbReference type="EMBL" id="MEQ3542584.1"/>
    </source>
</evidence>
<dbReference type="Proteomes" id="UP001464923">
    <property type="component" value="Unassembled WGS sequence"/>
</dbReference>
<name>A0ABV1K2X7_9PSEU</name>
<evidence type="ECO:0000313" key="3">
    <source>
        <dbReference type="Proteomes" id="UP001464923"/>
    </source>
</evidence>
<gene>
    <name evidence="2" type="ORF">WHI96_27655</name>
</gene>
<dbReference type="EMBL" id="JBEDNP010000085">
    <property type="protein sequence ID" value="MEQ3542584.1"/>
    <property type="molecule type" value="Genomic_DNA"/>
</dbReference>
<reference evidence="2 3" key="1">
    <citation type="submission" date="2024-03" db="EMBL/GenBank/DDBJ databases">
        <title>Draft genome sequence of Pseudonocardia tropica JCM 19149.</title>
        <authorList>
            <person name="Butdee W."/>
            <person name="Duangmal K."/>
        </authorList>
    </citation>
    <scope>NUCLEOTIDE SEQUENCE [LARGE SCALE GENOMIC DNA]</scope>
    <source>
        <strain evidence="2 3">JCM 19149</strain>
    </source>
</reference>
<comment type="caution">
    <text evidence="2">The sequence shown here is derived from an EMBL/GenBank/DDBJ whole genome shotgun (WGS) entry which is preliminary data.</text>
</comment>
<organism evidence="2 3">
    <name type="scientific">Pseudonocardia tropica</name>
    <dbReference type="NCBI Taxonomy" id="681289"/>
    <lineage>
        <taxon>Bacteria</taxon>
        <taxon>Bacillati</taxon>
        <taxon>Actinomycetota</taxon>
        <taxon>Actinomycetes</taxon>
        <taxon>Pseudonocardiales</taxon>
        <taxon>Pseudonocardiaceae</taxon>
        <taxon>Pseudonocardia</taxon>
    </lineage>
</organism>
<accession>A0ABV1K2X7</accession>
<feature type="region of interest" description="Disordered" evidence="1">
    <location>
        <begin position="1"/>
        <end position="43"/>
    </location>
</feature>
<dbReference type="RefSeq" id="WP_345651045.1">
    <property type="nucleotide sequence ID" value="NZ_BAABLY010000073.1"/>
</dbReference>
<sequence length="131" mass="14108">MSSSDTPTRTPAEGDDRGKNNDGGNEDTAAARVRYTLSEGRTPRRADVRGLLAEHDQLHDDLALVEATSTQRAGQLTERTADRDRLAERLAQLTRNLPPCPATTPVYGSDCTAGLAGHTGLHRTIGGWTWA</sequence>
<proteinExistence type="predicted"/>
<evidence type="ECO:0000256" key="1">
    <source>
        <dbReference type="SAM" id="MobiDB-lite"/>
    </source>
</evidence>
<keyword evidence="3" id="KW-1185">Reference proteome</keyword>